<organism evidence="1 2">
    <name type="scientific">Mesorhizobium captivum</name>
    <dbReference type="NCBI Taxonomy" id="3072319"/>
    <lineage>
        <taxon>Bacteria</taxon>
        <taxon>Pseudomonadati</taxon>
        <taxon>Pseudomonadota</taxon>
        <taxon>Alphaproteobacteria</taxon>
        <taxon>Hyphomicrobiales</taxon>
        <taxon>Phyllobacteriaceae</taxon>
        <taxon>Mesorhizobium</taxon>
    </lineage>
</organism>
<proteinExistence type="predicted"/>
<evidence type="ECO:0000313" key="2">
    <source>
        <dbReference type="Proteomes" id="UP001271249"/>
    </source>
</evidence>
<keyword evidence="2" id="KW-1185">Reference proteome</keyword>
<gene>
    <name evidence="1" type="ORF">RFN29_26685</name>
</gene>
<evidence type="ECO:0008006" key="3">
    <source>
        <dbReference type="Google" id="ProtNLM"/>
    </source>
</evidence>
<reference evidence="1 2" key="1">
    <citation type="submission" date="2023-08" db="EMBL/GenBank/DDBJ databases">
        <title>Implementing the SeqCode for naming new Mesorhizobium species isolated from Vachellia karroo root nodules.</title>
        <authorList>
            <person name="Van Lill M."/>
        </authorList>
    </citation>
    <scope>NUCLEOTIDE SEQUENCE [LARGE SCALE GENOMIC DNA]</scope>
    <source>
        <strain evidence="1 2">VK22B</strain>
    </source>
</reference>
<name>A0ABU4Z7H5_9HYPH</name>
<accession>A0ABU4Z7H5</accession>
<comment type="caution">
    <text evidence="1">The sequence shown here is derived from an EMBL/GenBank/DDBJ whole genome shotgun (WGS) entry which is preliminary data.</text>
</comment>
<sequence>MTRHDIASDLDGAADHIAEISRADLQVMLRRAALMLRNVTGLVLDPKVEESLPGVAEELGLSKAELVRTIVNDWLTANSYLPVPYALDEECTVEGNS</sequence>
<dbReference type="EMBL" id="JAVIJC010000034">
    <property type="protein sequence ID" value="MDX8495151.1"/>
    <property type="molecule type" value="Genomic_DNA"/>
</dbReference>
<protein>
    <recommendedName>
        <fullName evidence="3">Ribbon-helix-helix protein CopG domain-containing protein</fullName>
    </recommendedName>
</protein>
<dbReference type="Proteomes" id="UP001271249">
    <property type="component" value="Unassembled WGS sequence"/>
</dbReference>
<evidence type="ECO:0000313" key="1">
    <source>
        <dbReference type="EMBL" id="MDX8495151.1"/>
    </source>
</evidence>
<dbReference type="RefSeq" id="WP_320228940.1">
    <property type="nucleotide sequence ID" value="NZ_JAVIJB010000008.1"/>
</dbReference>